<organism evidence="6 7">
    <name type="scientific">Albidovulum aquaemixtae</name>
    <dbReference type="NCBI Taxonomy" id="1542388"/>
    <lineage>
        <taxon>Bacteria</taxon>
        <taxon>Pseudomonadati</taxon>
        <taxon>Pseudomonadota</taxon>
        <taxon>Alphaproteobacteria</taxon>
        <taxon>Rhodobacterales</taxon>
        <taxon>Paracoccaceae</taxon>
        <taxon>Albidovulum</taxon>
    </lineage>
</organism>
<dbReference type="SUPFAM" id="SSF47616">
    <property type="entry name" value="GST C-terminal domain-like"/>
    <property type="match status" value="1"/>
</dbReference>
<dbReference type="EMBL" id="OMOQ01000001">
    <property type="protein sequence ID" value="SPH18536.1"/>
    <property type="molecule type" value="Genomic_DNA"/>
</dbReference>
<dbReference type="RefSeq" id="WP_108852849.1">
    <property type="nucleotide sequence ID" value="NZ_OMOQ01000001.1"/>
</dbReference>
<sequence length="222" mass="24698">MKTREQPGLTIFGRATSSNVQAVMWGLAELGLSAERFDCGHVYGGLDTPEFREMNPHGLIPVLKDSDLVVWESCAILRYLAARYGDGGAFWPADPAIRAGVDMWAEWGKTSFCSAFTGPIFWARVRTAAKDRDKAALAAALDRFEASLGRLEAQLRGQDFVCGTELSLADIVIGHVLYRWFDIDVPRVSRPDFKAYYNRLAARPAYRDHVMVSYESLRAEGA</sequence>
<dbReference type="GO" id="GO:0004364">
    <property type="term" value="F:glutathione transferase activity"/>
    <property type="evidence" value="ECO:0007669"/>
    <property type="project" value="UniProtKB-EC"/>
</dbReference>
<feature type="domain" description="GST N-terminal" evidence="4">
    <location>
        <begin position="7"/>
        <end position="88"/>
    </location>
</feature>
<dbReference type="Gene3D" id="3.40.30.10">
    <property type="entry name" value="Glutaredoxin"/>
    <property type="match status" value="1"/>
</dbReference>
<dbReference type="Gene3D" id="1.20.1050.10">
    <property type="match status" value="1"/>
</dbReference>
<dbReference type="AlphaFoldDB" id="A0A2R8B7E6"/>
<keyword evidence="7" id="KW-1185">Reference proteome</keyword>
<evidence type="ECO:0000256" key="2">
    <source>
        <dbReference type="ARBA" id="ARBA00022679"/>
    </source>
</evidence>
<reference evidence="6 7" key="1">
    <citation type="submission" date="2018-03" db="EMBL/GenBank/DDBJ databases">
        <authorList>
            <person name="Keele B.F."/>
        </authorList>
    </citation>
    <scope>NUCLEOTIDE SEQUENCE [LARGE SCALE GENOMIC DNA]</scope>
    <source>
        <strain evidence="6 7">CECT 8626</strain>
    </source>
</reference>
<feature type="domain" description="GST C-terminal" evidence="5">
    <location>
        <begin position="94"/>
        <end position="222"/>
    </location>
</feature>
<gene>
    <name evidence="6" type="primary">gstB_2</name>
    <name evidence="6" type="ORF">DEA8626_02075</name>
</gene>
<keyword evidence="2 6" id="KW-0808">Transferase</keyword>
<dbReference type="OrthoDB" id="9810080at2"/>
<name>A0A2R8B7E6_9RHOB</name>
<protein>
    <submittedName>
        <fullName evidence="6">Glutathione S-transferase GstB</fullName>
        <ecNumber evidence="6">2.5.1.18</ecNumber>
    </submittedName>
</protein>
<dbReference type="InterPro" id="IPR040079">
    <property type="entry name" value="Glutathione_S-Trfase"/>
</dbReference>
<evidence type="ECO:0000313" key="6">
    <source>
        <dbReference type="EMBL" id="SPH18536.1"/>
    </source>
</evidence>
<dbReference type="PROSITE" id="PS50405">
    <property type="entry name" value="GST_CTER"/>
    <property type="match status" value="1"/>
</dbReference>
<evidence type="ECO:0000259" key="4">
    <source>
        <dbReference type="PROSITE" id="PS50404"/>
    </source>
</evidence>
<dbReference type="PANTHER" id="PTHR44051:SF19">
    <property type="entry name" value="DISULFIDE-BOND OXIDOREDUCTASE YFCG"/>
    <property type="match status" value="1"/>
</dbReference>
<dbReference type="InterPro" id="IPR036249">
    <property type="entry name" value="Thioredoxin-like_sf"/>
</dbReference>
<dbReference type="SFLD" id="SFLDS00019">
    <property type="entry name" value="Glutathione_Transferase_(cytos"/>
    <property type="match status" value="1"/>
</dbReference>
<dbReference type="CDD" id="cd03047">
    <property type="entry name" value="GST_N_2"/>
    <property type="match status" value="1"/>
</dbReference>
<dbReference type="Pfam" id="PF00043">
    <property type="entry name" value="GST_C"/>
    <property type="match status" value="1"/>
</dbReference>
<evidence type="ECO:0000256" key="1">
    <source>
        <dbReference type="ARBA" id="ARBA00007409"/>
    </source>
</evidence>
<evidence type="ECO:0000259" key="5">
    <source>
        <dbReference type="PROSITE" id="PS50405"/>
    </source>
</evidence>
<dbReference type="InterPro" id="IPR004046">
    <property type="entry name" value="GST_C"/>
</dbReference>
<dbReference type="InterPro" id="IPR010987">
    <property type="entry name" value="Glutathione-S-Trfase_C-like"/>
</dbReference>
<dbReference type="PANTHER" id="PTHR44051">
    <property type="entry name" value="GLUTATHIONE S-TRANSFERASE-RELATED"/>
    <property type="match status" value="1"/>
</dbReference>
<dbReference type="InterPro" id="IPR004045">
    <property type="entry name" value="Glutathione_S-Trfase_N"/>
</dbReference>
<comment type="similarity">
    <text evidence="1 3">Belongs to the GST superfamily.</text>
</comment>
<dbReference type="Pfam" id="PF02798">
    <property type="entry name" value="GST_N"/>
    <property type="match status" value="1"/>
</dbReference>
<dbReference type="FunFam" id="3.40.30.10:FF:000039">
    <property type="entry name" value="Glutathione S-transferase domain"/>
    <property type="match status" value="1"/>
</dbReference>
<dbReference type="EC" id="2.5.1.18" evidence="6"/>
<dbReference type="Proteomes" id="UP000244924">
    <property type="component" value="Unassembled WGS sequence"/>
</dbReference>
<evidence type="ECO:0000256" key="3">
    <source>
        <dbReference type="RuleBase" id="RU003494"/>
    </source>
</evidence>
<accession>A0A2R8B7E6</accession>
<evidence type="ECO:0000313" key="7">
    <source>
        <dbReference type="Proteomes" id="UP000244924"/>
    </source>
</evidence>
<dbReference type="SFLD" id="SFLDG01150">
    <property type="entry name" value="Main.1:_Beta-like"/>
    <property type="match status" value="1"/>
</dbReference>
<proteinExistence type="inferred from homology"/>
<dbReference type="PROSITE" id="PS50404">
    <property type="entry name" value="GST_NTER"/>
    <property type="match status" value="1"/>
</dbReference>
<dbReference type="InterPro" id="IPR036282">
    <property type="entry name" value="Glutathione-S-Trfase_C_sf"/>
</dbReference>
<dbReference type="SUPFAM" id="SSF52833">
    <property type="entry name" value="Thioredoxin-like"/>
    <property type="match status" value="1"/>
</dbReference>
<dbReference type="SFLD" id="SFLDG00358">
    <property type="entry name" value="Main_(cytGST)"/>
    <property type="match status" value="1"/>
</dbReference>